<accession>A0A6A7BTC1</accession>
<keyword evidence="5" id="KW-1185">Reference proteome</keyword>
<evidence type="ECO:0000313" key="4">
    <source>
        <dbReference type="EMBL" id="KAF2858501.1"/>
    </source>
</evidence>
<name>A0A6A7BTC1_9PEZI</name>
<evidence type="ECO:0000313" key="5">
    <source>
        <dbReference type="Proteomes" id="UP000799421"/>
    </source>
</evidence>
<dbReference type="InterPro" id="IPR012486">
    <property type="entry name" value="Far11/STRP_N"/>
</dbReference>
<feature type="domain" description="Far11/STRP C-terminal" evidence="3">
    <location>
        <begin position="449"/>
        <end position="898"/>
    </location>
</feature>
<evidence type="ECO:0000259" key="2">
    <source>
        <dbReference type="SMART" id="SM01292"/>
    </source>
</evidence>
<dbReference type="Pfam" id="PF11882">
    <property type="entry name" value="DUF3402"/>
    <property type="match status" value="1"/>
</dbReference>
<feature type="region of interest" description="Disordered" evidence="1">
    <location>
        <begin position="382"/>
        <end position="404"/>
    </location>
</feature>
<evidence type="ECO:0000256" key="1">
    <source>
        <dbReference type="SAM" id="MobiDB-lite"/>
    </source>
</evidence>
<dbReference type="AlphaFoldDB" id="A0A6A7BTC1"/>
<feature type="region of interest" description="Disordered" evidence="1">
    <location>
        <begin position="909"/>
        <end position="931"/>
    </location>
</feature>
<sequence length="931" mass="105170">MDEIDNSASDVQPEAPDSLTLADLKQIRNAFPTSQPFVYRHKLADDEKVYDFEYSDAQSLPVELDEWFESTKSEEASLQCCMEAFDKKWRSSNSDWLEATEDERRTFIKEQLNSLEKDPLMVLNYIALGVWDETAGRAEGCALEDMFTQGNKPGAGLDQYWDSALQLQWIVAMVHAIHACDGLNVIYEKLQKVFVNFEASSIQPPEGQKELDSIQLWCLMNLMYLFFEVARTTEGTRGGALKQAVLELQPKPIYYFTELVSRIRWDDYIEVSQKKMFLLAWKAILLTLGGIEETEQVRSTLRKADGFDGVKGKLITASPLDYHQFRQEIISKYPAYDPPKPIFPLEPENNSILPPLTHRQPPPPVSTTALPNTHSIMHEPVHIATPAPSPPPSPAGPGKAGKKQNYQTNQMLPFLFPPLDEDSNKLGGRGSTLLQDELVRGKWSGGVVPKSIQEAAELFSSRSRATRSLKQLWTAREEFMQFERGWVTDSEPSWKGEESIQKLKTFDDFYRHSLPYLQSLVIVWLRAVLHSVTDDSANSGNQAGLSMSEPTGLNDPVQSMENGPSEHTTFETAEENIEHLRRQEISSKALSGSLFLLIKWFKLSHVLQFEHLCQLLLDSNYVPLALKVLQTPDVSRAIHVKLDKQEWQFFHICRLNSRQALPQSSFASIEGKSQSFPSTDEGDAVPPPIMKEPEDSMPAADNGHDESQPPPYDPTHPPEIDELGYLATALPSEPIRSYSWRNAFSSINYLRILQKVTRNKAHRALMLVTYRSSLHLRRALRVPIPMLRYYTLKVYKTQVPFCGRKWRSNHMKIITEIWNNVPTSLRDDWLSGGGGGMGGSGLGDVDGTVEDALLLEQSMRSLTHWWNLRNYPVAMGVEDGEGVKALWEREMDFFARELAKLDMAKEAEAMMEGEQAPEGPDPGEGGAIEGY</sequence>
<dbReference type="SMART" id="SM01292">
    <property type="entry name" value="N1221"/>
    <property type="match status" value="1"/>
</dbReference>
<reference evidence="4" key="1">
    <citation type="journal article" date="2020" name="Stud. Mycol.">
        <title>101 Dothideomycetes genomes: a test case for predicting lifestyles and emergence of pathogens.</title>
        <authorList>
            <person name="Haridas S."/>
            <person name="Albert R."/>
            <person name="Binder M."/>
            <person name="Bloem J."/>
            <person name="Labutti K."/>
            <person name="Salamov A."/>
            <person name="Andreopoulos B."/>
            <person name="Baker S."/>
            <person name="Barry K."/>
            <person name="Bills G."/>
            <person name="Bluhm B."/>
            <person name="Cannon C."/>
            <person name="Castanera R."/>
            <person name="Culley D."/>
            <person name="Daum C."/>
            <person name="Ezra D."/>
            <person name="Gonzalez J."/>
            <person name="Henrissat B."/>
            <person name="Kuo A."/>
            <person name="Liang C."/>
            <person name="Lipzen A."/>
            <person name="Lutzoni F."/>
            <person name="Magnuson J."/>
            <person name="Mondo S."/>
            <person name="Nolan M."/>
            <person name="Ohm R."/>
            <person name="Pangilinan J."/>
            <person name="Park H.-J."/>
            <person name="Ramirez L."/>
            <person name="Alfaro M."/>
            <person name="Sun H."/>
            <person name="Tritt A."/>
            <person name="Yoshinaga Y."/>
            <person name="Zwiers L.-H."/>
            <person name="Turgeon B."/>
            <person name="Goodwin S."/>
            <person name="Spatafora J."/>
            <person name="Crous P."/>
            <person name="Grigoriev I."/>
        </authorList>
    </citation>
    <scope>NUCLEOTIDE SEQUENCE</scope>
    <source>
        <strain evidence="4">CBS 480.64</strain>
    </source>
</reference>
<dbReference type="Pfam" id="PF07923">
    <property type="entry name" value="N1221"/>
    <property type="match status" value="1"/>
</dbReference>
<evidence type="ECO:0008006" key="6">
    <source>
        <dbReference type="Google" id="ProtNLM"/>
    </source>
</evidence>
<feature type="compositionally biased region" description="Gly residues" evidence="1">
    <location>
        <begin position="922"/>
        <end position="931"/>
    </location>
</feature>
<proteinExistence type="predicted"/>
<dbReference type="PANTHER" id="PTHR13239">
    <property type="entry name" value="PROTEIN REQUIRED FOR HYPHAL ANASTOMOSIS HAM-2"/>
    <property type="match status" value="1"/>
</dbReference>
<protein>
    <recommendedName>
        <fullName evidence="6">N1221-domain-containing protein</fullName>
    </recommendedName>
</protein>
<dbReference type="GO" id="GO:0007010">
    <property type="term" value="P:cytoskeleton organization"/>
    <property type="evidence" value="ECO:0007669"/>
    <property type="project" value="TreeGrafter"/>
</dbReference>
<dbReference type="InterPro" id="IPR040185">
    <property type="entry name" value="Far11/STRP"/>
</dbReference>
<organism evidence="4 5">
    <name type="scientific">Piedraia hortae CBS 480.64</name>
    <dbReference type="NCBI Taxonomy" id="1314780"/>
    <lineage>
        <taxon>Eukaryota</taxon>
        <taxon>Fungi</taxon>
        <taxon>Dikarya</taxon>
        <taxon>Ascomycota</taxon>
        <taxon>Pezizomycotina</taxon>
        <taxon>Dothideomycetes</taxon>
        <taxon>Dothideomycetidae</taxon>
        <taxon>Capnodiales</taxon>
        <taxon>Piedraiaceae</taxon>
        <taxon>Piedraia</taxon>
    </lineage>
</organism>
<dbReference type="GO" id="GO:0005829">
    <property type="term" value="C:cytosol"/>
    <property type="evidence" value="ECO:0007669"/>
    <property type="project" value="TreeGrafter"/>
</dbReference>
<dbReference type="EMBL" id="MU006009">
    <property type="protein sequence ID" value="KAF2858501.1"/>
    <property type="molecule type" value="Genomic_DNA"/>
</dbReference>
<dbReference type="OrthoDB" id="18234at2759"/>
<feature type="compositionally biased region" description="Pro residues" evidence="1">
    <location>
        <begin position="708"/>
        <end position="717"/>
    </location>
</feature>
<dbReference type="InterPro" id="IPR021819">
    <property type="entry name" value="Far11/STRP_C"/>
</dbReference>
<evidence type="ECO:0000259" key="3">
    <source>
        <dbReference type="SMART" id="SM01293"/>
    </source>
</evidence>
<feature type="domain" description="Far11/STRP N-terminal" evidence="2">
    <location>
        <begin position="47"/>
        <end position="349"/>
    </location>
</feature>
<dbReference type="PANTHER" id="PTHR13239:SF4">
    <property type="entry name" value="AT25231P"/>
    <property type="match status" value="1"/>
</dbReference>
<feature type="region of interest" description="Disordered" evidence="1">
    <location>
        <begin position="670"/>
        <end position="718"/>
    </location>
</feature>
<gene>
    <name evidence="4" type="ORF">K470DRAFT_266047</name>
</gene>
<dbReference type="Proteomes" id="UP000799421">
    <property type="component" value="Unassembled WGS sequence"/>
</dbReference>
<dbReference type="SMART" id="SM01293">
    <property type="entry name" value="DUF3402"/>
    <property type="match status" value="1"/>
</dbReference>